<name>A0A1Y1VJS5_9FUNG</name>
<reference evidence="2 3" key="2">
    <citation type="submission" date="2016-08" db="EMBL/GenBank/DDBJ databases">
        <title>Pervasive Adenine N6-methylation of Active Genes in Fungi.</title>
        <authorList>
            <consortium name="DOE Joint Genome Institute"/>
            <person name="Mondo S.J."/>
            <person name="Dannebaum R.O."/>
            <person name="Kuo R.C."/>
            <person name="Labutti K."/>
            <person name="Haridas S."/>
            <person name="Kuo A."/>
            <person name="Salamov A."/>
            <person name="Ahrendt S.R."/>
            <person name="Lipzen A."/>
            <person name="Sullivan W."/>
            <person name="Andreopoulos W.B."/>
            <person name="Clum A."/>
            <person name="Lindquist E."/>
            <person name="Daum C."/>
            <person name="Ramamoorthy G.K."/>
            <person name="Gryganskyi A."/>
            <person name="Culley D."/>
            <person name="Magnuson J.K."/>
            <person name="James T.Y."/>
            <person name="O'Malley M.A."/>
            <person name="Stajich J.E."/>
            <person name="Spatafora J.W."/>
            <person name="Visel A."/>
            <person name="Grigoriev I.V."/>
        </authorList>
    </citation>
    <scope>NUCLEOTIDE SEQUENCE [LARGE SCALE GENOMIC DNA]</scope>
    <source>
        <strain evidence="3">finn</strain>
    </source>
</reference>
<reference evidence="2 3" key="1">
    <citation type="submission" date="2016-08" db="EMBL/GenBank/DDBJ databases">
        <title>Genomes of anaerobic fungi encode conserved fungal cellulosomes for biomass hydrolysis.</title>
        <authorList>
            <consortium name="DOE Joint Genome Institute"/>
            <person name="Haitjema C.H."/>
            <person name="Gilmore S.P."/>
            <person name="Henske J.K."/>
            <person name="Solomon K.V."/>
            <person name="De Groot R."/>
            <person name="Kuo A."/>
            <person name="Mondo S.J."/>
            <person name="Salamov A.A."/>
            <person name="Labutti K."/>
            <person name="Zhao Z."/>
            <person name="Chiniquy J."/>
            <person name="Barry K."/>
            <person name="Brewer H.M."/>
            <person name="Purvine S.O."/>
            <person name="Wright A.T."/>
            <person name="Boxma B."/>
            <person name="Van Alen T."/>
            <person name="Hackstein J.H."/>
            <person name="Baker S.E."/>
            <person name="Grigoriev I.V."/>
            <person name="O'Malley M.A."/>
        </authorList>
    </citation>
    <scope>NUCLEOTIDE SEQUENCE [LARGE SCALE GENOMIC DNA]</scope>
    <source>
        <strain evidence="3">finn</strain>
    </source>
</reference>
<protein>
    <submittedName>
        <fullName evidence="2">Uncharacterized protein</fullName>
    </submittedName>
</protein>
<dbReference type="EMBL" id="MCFH01000006">
    <property type="protein sequence ID" value="ORX57312.1"/>
    <property type="molecule type" value="Genomic_DNA"/>
</dbReference>
<evidence type="ECO:0000313" key="2">
    <source>
        <dbReference type="EMBL" id="ORX57312.1"/>
    </source>
</evidence>
<feature type="region of interest" description="Disordered" evidence="1">
    <location>
        <begin position="33"/>
        <end position="58"/>
    </location>
</feature>
<gene>
    <name evidence="2" type="ORF">BCR36DRAFT_154630</name>
</gene>
<evidence type="ECO:0000313" key="3">
    <source>
        <dbReference type="Proteomes" id="UP000193719"/>
    </source>
</evidence>
<accession>A0A1Y1VJS5</accession>
<dbReference type="Proteomes" id="UP000193719">
    <property type="component" value="Unassembled WGS sequence"/>
</dbReference>
<feature type="compositionally biased region" description="Basic and acidic residues" evidence="1">
    <location>
        <begin position="33"/>
        <end position="50"/>
    </location>
</feature>
<evidence type="ECO:0000256" key="1">
    <source>
        <dbReference type="SAM" id="MobiDB-lite"/>
    </source>
</evidence>
<organism evidence="2 3">
    <name type="scientific">Piromyces finnis</name>
    <dbReference type="NCBI Taxonomy" id="1754191"/>
    <lineage>
        <taxon>Eukaryota</taxon>
        <taxon>Fungi</taxon>
        <taxon>Fungi incertae sedis</taxon>
        <taxon>Chytridiomycota</taxon>
        <taxon>Chytridiomycota incertae sedis</taxon>
        <taxon>Neocallimastigomycetes</taxon>
        <taxon>Neocallimastigales</taxon>
        <taxon>Neocallimastigaceae</taxon>
        <taxon>Piromyces</taxon>
    </lineage>
</organism>
<dbReference type="AlphaFoldDB" id="A0A1Y1VJS5"/>
<dbReference type="OrthoDB" id="434647at2759"/>
<comment type="caution">
    <text evidence="2">The sequence shown here is derived from an EMBL/GenBank/DDBJ whole genome shotgun (WGS) entry which is preliminary data.</text>
</comment>
<proteinExistence type="predicted"/>
<keyword evidence="3" id="KW-1185">Reference proteome</keyword>
<sequence>MILQKKNVSKNANIKKFSIGFTHSNAVNNTKNIKNEKNKNSSDDEFDKINNKKSLRHTSSFRKNEIGKKKAVNSPYSKFNNDNFEKVDSDMSEKSTKHNNNLYMNIMSNHRPGPGGMMGINDVYSSDSDHSNSNDSNYFIDEEIEEPYNYNKNNVFYGTNQRNKLSKVNQRSNRDNYYDYDYDLTREDDDIVDVNDIYNEKRVILPKVINNYNRPDTNHQQNFLSTFNSFFH</sequence>